<evidence type="ECO:0000256" key="11">
    <source>
        <dbReference type="RuleBase" id="RU003357"/>
    </source>
</evidence>
<dbReference type="SUPFAM" id="SSF49464">
    <property type="entry name" value="Carboxypeptidase regulatory domain-like"/>
    <property type="match status" value="1"/>
</dbReference>
<dbReference type="GO" id="GO:0006826">
    <property type="term" value="P:iron ion transport"/>
    <property type="evidence" value="ECO:0007669"/>
    <property type="project" value="UniProtKB-KW"/>
</dbReference>
<organism evidence="13 14">
    <name type="scientific">Parapedobacter pyrenivorans</name>
    <dbReference type="NCBI Taxonomy" id="1305674"/>
    <lineage>
        <taxon>Bacteria</taxon>
        <taxon>Pseudomonadati</taxon>
        <taxon>Bacteroidota</taxon>
        <taxon>Sphingobacteriia</taxon>
        <taxon>Sphingobacteriales</taxon>
        <taxon>Sphingobacteriaceae</taxon>
        <taxon>Parapedobacter</taxon>
    </lineage>
</organism>
<dbReference type="Pfam" id="PF07660">
    <property type="entry name" value="STN"/>
    <property type="match status" value="1"/>
</dbReference>
<proteinExistence type="inferred from homology"/>
<dbReference type="GO" id="GO:0009279">
    <property type="term" value="C:cell outer membrane"/>
    <property type="evidence" value="ECO:0007669"/>
    <property type="project" value="UniProtKB-SubCell"/>
</dbReference>
<keyword evidence="14" id="KW-1185">Reference proteome</keyword>
<reference evidence="13" key="2">
    <citation type="submission" date="2020-09" db="EMBL/GenBank/DDBJ databases">
        <authorList>
            <person name="Sun Q."/>
            <person name="Zhou Y."/>
        </authorList>
    </citation>
    <scope>NUCLEOTIDE SEQUENCE</scope>
    <source>
        <strain evidence="13">CGMCC 1.12195</strain>
    </source>
</reference>
<evidence type="ECO:0000313" key="14">
    <source>
        <dbReference type="Proteomes" id="UP000660862"/>
    </source>
</evidence>
<evidence type="ECO:0000256" key="10">
    <source>
        <dbReference type="PROSITE-ProRule" id="PRU01360"/>
    </source>
</evidence>
<gene>
    <name evidence="13" type="ORF">GCM10007415_22610</name>
</gene>
<dbReference type="SMART" id="SM00965">
    <property type="entry name" value="STN"/>
    <property type="match status" value="1"/>
</dbReference>
<dbReference type="InterPro" id="IPR000531">
    <property type="entry name" value="Beta-barrel_TonB"/>
</dbReference>
<keyword evidence="7 11" id="KW-0798">TonB box</keyword>
<evidence type="ECO:0000313" key="13">
    <source>
        <dbReference type="EMBL" id="GGG88131.1"/>
    </source>
</evidence>
<dbReference type="AlphaFoldDB" id="A0A917MAH9"/>
<keyword evidence="6" id="KW-0408">Iron</keyword>
<evidence type="ECO:0000256" key="6">
    <source>
        <dbReference type="ARBA" id="ARBA00023004"/>
    </source>
</evidence>
<keyword evidence="8 10" id="KW-0472">Membrane</keyword>
<dbReference type="EMBL" id="BMER01000001">
    <property type="protein sequence ID" value="GGG88131.1"/>
    <property type="molecule type" value="Genomic_DNA"/>
</dbReference>
<dbReference type="InterPro" id="IPR036942">
    <property type="entry name" value="Beta-barrel_TonB_sf"/>
</dbReference>
<protein>
    <submittedName>
        <fullName evidence="13">SusC/RagA family TonB-linked outer membrane protein</fullName>
    </submittedName>
</protein>
<name>A0A917MAH9_9SPHI</name>
<evidence type="ECO:0000256" key="8">
    <source>
        <dbReference type="ARBA" id="ARBA00023136"/>
    </source>
</evidence>
<comment type="caution">
    <text evidence="13">The sequence shown here is derived from an EMBL/GenBank/DDBJ whole genome shotgun (WGS) entry which is preliminary data.</text>
</comment>
<dbReference type="InterPro" id="IPR008969">
    <property type="entry name" value="CarboxyPept-like_regulatory"/>
</dbReference>
<dbReference type="Pfam" id="PF00593">
    <property type="entry name" value="TonB_dep_Rec_b-barrel"/>
    <property type="match status" value="1"/>
</dbReference>
<evidence type="ECO:0000256" key="4">
    <source>
        <dbReference type="ARBA" id="ARBA00022496"/>
    </source>
</evidence>
<comment type="subcellular location">
    <subcellularLocation>
        <location evidence="1 10">Cell outer membrane</location>
        <topology evidence="1 10">Multi-pass membrane protein</topology>
    </subcellularLocation>
</comment>
<reference evidence="13" key="1">
    <citation type="journal article" date="2014" name="Int. J. Syst. Evol. Microbiol.">
        <title>Complete genome sequence of Corynebacterium casei LMG S-19264T (=DSM 44701T), isolated from a smear-ripened cheese.</title>
        <authorList>
            <consortium name="US DOE Joint Genome Institute (JGI-PGF)"/>
            <person name="Walter F."/>
            <person name="Albersmeier A."/>
            <person name="Kalinowski J."/>
            <person name="Ruckert C."/>
        </authorList>
    </citation>
    <scope>NUCLEOTIDE SEQUENCE</scope>
    <source>
        <strain evidence="13">CGMCC 1.12195</strain>
    </source>
</reference>
<dbReference type="SUPFAM" id="SSF56935">
    <property type="entry name" value="Porins"/>
    <property type="match status" value="1"/>
</dbReference>
<evidence type="ECO:0000256" key="7">
    <source>
        <dbReference type="ARBA" id="ARBA00023077"/>
    </source>
</evidence>
<keyword evidence="2 10" id="KW-0813">Transport</keyword>
<dbReference type="Proteomes" id="UP000660862">
    <property type="component" value="Unassembled WGS sequence"/>
</dbReference>
<dbReference type="Pfam" id="PF13715">
    <property type="entry name" value="CarbopepD_reg_2"/>
    <property type="match status" value="1"/>
</dbReference>
<dbReference type="Gene3D" id="2.60.40.1120">
    <property type="entry name" value="Carboxypeptidase-like, regulatory domain"/>
    <property type="match status" value="1"/>
</dbReference>
<feature type="domain" description="Secretin/TonB short N-terminal" evidence="12">
    <location>
        <begin position="70"/>
        <end position="121"/>
    </location>
</feature>
<dbReference type="NCBIfam" id="TIGR04056">
    <property type="entry name" value="OMP_RagA_SusC"/>
    <property type="match status" value="1"/>
</dbReference>
<keyword evidence="3 10" id="KW-1134">Transmembrane beta strand</keyword>
<keyword evidence="4" id="KW-0410">Iron transport</keyword>
<dbReference type="InterPro" id="IPR023997">
    <property type="entry name" value="TonB-dep_OMP_SusC/RagA_CS"/>
</dbReference>
<keyword evidence="5 10" id="KW-0812">Transmembrane</keyword>
<evidence type="ECO:0000256" key="3">
    <source>
        <dbReference type="ARBA" id="ARBA00022452"/>
    </source>
</evidence>
<dbReference type="PROSITE" id="PS00018">
    <property type="entry name" value="EF_HAND_1"/>
    <property type="match status" value="1"/>
</dbReference>
<dbReference type="InterPro" id="IPR011662">
    <property type="entry name" value="Secretin/TonB_short_N"/>
</dbReference>
<dbReference type="PROSITE" id="PS52016">
    <property type="entry name" value="TONB_DEPENDENT_REC_3"/>
    <property type="match status" value="1"/>
</dbReference>
<sequence>MINYVFHPLGGEKKLNVLNRLFRIMKLISLFLAIACLHVSAESLSQTVTLNVKEQPITKVFAAIEAQTGYLIIYNDQYVKPNLLVSLNVKNQPLEVVLNQVLTPRSLVYKIKDKTIAVRGSTRNKENLPIQHQQVISGRVTDEQGAALEGVTVRVKGTSTATTTNANGDYSIHIPGAGAKLTYTILGFEAVELDVANQPSINVSLKATVSNLDEAVVVGYGTMNKREIVGAVGVVPVEDMKRAPVVSFDQALAGRVAGVEVRADDGQPGAPINIIVRGGNSITQSNSPLYVVDDFPLEDNENNSINPADIASIVILKDAAATAIYGSRGANGVVLITTKRGQEGRAKIAYDLTSGFQSNTKRIELLSPYEFVKLQLEINNESATLNYLSDGKTLEDYRNQQPIDWYGKIFQNSNMTTHNLSASGGTAKSKYAVSGSYANQDGIILNSGFKRYQGRVAFDHQLTEKLKLGLTLNYADYNTYGTVVNNIDQSGVSGPYMYSVWSYRPIEIPGQLIDFEDELFDPNTETGGGFNDRRVNPLIQAQNEVRRRNTSNLFTSTFLEYTILKGLKVKVTGGFSKNLSQDIAFNNSKTRTGSPLYPLSLGVNGKNVNFENLNYVNENTITYTRSFDQHKLNVVAGFSQQRHSTSSSGIEAQQLPNEALGISGLDQGVARNIIATSSANRLQSVFGRVIYDYKSKYSIQGILRGDGSSKFAAGNQWAYFPSLGVKYALIEEGFMTRMPFISDAVLRASFGYSGNNRVSDFAYLTSIGFPLGNAYSFGHTTPVYGAAATGIGNPDLRWETTKSVDVGVELGFLDNRISLIADYYNKRTYDLLLNAQIPGTSGFTTAFKNIGAVQNRGFEFTLNTININSKSFNWTSSFNISFNRNKILSLTEGQESIVSTSGGPFGGVPKYLAKVGYPVALFYGAIYDGVYQYEDFYQTANGSYVLKDELPANGTTRSGIAPGHARYRDLNNDGNVNTDDFTVIGNPNADFVGGFNNNFTFRGFDLGVFLRFSYGNDVLNANRIIFEGQDNFTVNTNMYATYADRWSPDNVNSTIPTRAGRGPQYWSTRIVEDASMLRLGVVSLGYTYTGRLMSRLKMSSVRFSFAANNLYTWTNYSGLDPEVAVRSTNLTPAMDYSAYPRARTMVFGLNVNF</sequence>
<evidence type="ECO:0000256" key="5">
    <source>
        <dbReference type="ARBA" id="ARBA00022692"/>
    </source>
</evidence>
<keyword evidence="4" id="KW-0406">Ion transport</keyword>
<dbReference type="InterPro" id="IPR023996">
    <property type="entry name" value="TonB-dep_OMP_SusC/RagA"/>
</dbReference>
<comment type="similarity">
    <text evidence="10 11">Belongs to the TonB-dependent receptor family.</text>
</comment>
<dbReference type="Gene3D" id="2.40.170.20">
    <property type="entry name" value="TonB-dependent receptor, beta-barrel domain"/>
    <property type="match status" value="1"/>
</dbReference>
<dbReference type="Pfam" id="PF07715">
    <property type="entry name" value="Plug"/>
    <property type="match status" value="1"/>
</dbReference>
<evidence type="ECO:0000259" key="12">
    <source>
        <dbReference type="SMART" id="SM00965"/>
    </source>
</evidence>
<evidence type="ECO:0000256" key="9">
    <source>
        <dbReference type="ARBA" id="ARBA00023237"/>
    </source>
</evidence>
<dbReference type="InterPro" id="IPR039426">
    <property type="entry name" value="TonB-dep_rcpt-like"/>
</dbReference>
<accession>A0A917MAH9</accession>
<keyword evidence="9 10" id="KW-0998">Cell outer membrane</keyword>
<dbReference type="Gene3D" id="2.170.130.10">
    <property type="entry name" value="TonB-dependent receptor, plug domain"/>
    <property type="match status" value="1"/>
</dbReference>
<evidence type="ECO:0000256" key="1">
    <source>
        <dbReference type="ARBA" id="ARBA00004571"/>
    </source>
</evidence>
<dbReference type="InterPro" id="IPR018247">
    <property type="entry name" value="EF_Hand_1_Ca_BS"/>
</dbReference>
<dbReference type="InterPro" id="IPR037066">
    <property type="entry name" value="Plug_dom_sf"/>
</dbReference>
<dbReference type="InterPro" id="IPR012910">
    <property type="entry name" value="Plug_dom"/>
</dbReference>
<dbReference type="NCBIfam" id="TIGR04057">
    <property type="entry name" value="SusC_RagA_signa"/>
    <property type="match status" value="1"/>
</dbReference>
<evidence type="ECO:0000256" key="2">
    <source>
        <dbReference type="ARBA" id="ARBA00022448"/>
    </source>
</evidence>